<evidence type="ECO:0000259" key="1">
    <source>
        <dbReference type="SMART" id="SM01307"/>
    </source>
</evidence>
<evidence type="ECO:0000313" key="3">
    <source>
        <dbReference type="Proteomes" id="UP001054945"/>
    </source>
</evidence>
<dbReference type="PANTHER" id="PTHR13298:SF11">
    <property type="entry name" value="RAPAMYCIN-INSENSITIVE COMPANION OF MTOR"/>
    <property type="match status" value="1"/>
</dbReference>
<reference evidence="2 3" key="1">
    <citation type="submission" date="2021-06" db="EMBL/GenBank/DDBJ databases">
        <title>Caerostris extrusa draft genome.</title>
        <authorList>
            <person name="Kono N."/>
            <person name="Arakawa K."/>
        </authorList>
    </citation>
    <scope>NUCLEOTIDE SEQUENCE [LARGE SCALE GENOMIC DNA]</scope>
</reference>
<name>A0AAV4N405_CAEEX</name>
<proteinExistence type="predicted"/>
<dbReference type="SUPFAM" id="SSF48371">
    <property type="entry name" value="ARM repeat"/>
    <property type="match status" value="1"/>
</dbReference>
<dbReference type="SMART" id="SM01303">
    <property type="entry name" value="RasGEF_N_2"/>
    <property type="match status" value="1"/>
</dbReference>
<dbReference type="SMART" id="SM01307">
    <property type="entry name" value="RICTOR_M"/>
    <property type="match status" value="1"/>
</dbReference>
<sequence length="454" mass="52183">MANQFLPVDCSHLSNCLPTLISSASSFKSSKEQNQATAALTCLFRIHELKKRGTINKIKLWKYLKQEMTDGIDQAIKDTLVLSKDYLSWDWDLVDCIFEEDASHRTFAKKLLQFFKPSSKEFSEMEFDKENGRQICVTGCHLLEFFLDLEETKAQEYLDDFLNDLNSCLIQLTKDGDRLNSILSPIKVSSTFSQMYFLFIGKLSSTHKGFFFHLVSITNQDIYIKLIVSSLDYTKEGFSRAILTKVLTGTEELTRFVCYKFLLVLLRAKLPDYRKWAIEVLVYQLHDTSKLVSAAALDILDEACTQLGKFRSSFSLRPSLLQLGDKGLLLLIRYLVYNYKYVKVVEDLLNESFTHHRRGFEGTYGRRSSENSHSVRDVYLPPHIYGQLVQHAAGIKVLQKNGALPELYKNIRHPNFSTDMDILHLKASLWAGRHIGSYLLGLKLIIKRKSYSDI</sequence>
<dbReference type="AlphaFoldDB" id="A0AAV4N405"/>
<organism evidence="2 3">
    <name type="scientific">Caerostris extrusa</name>
    <name type="common">Bark spider</name>
    <name type="synonym">Caerostris bankana</name>
    <dbReference type="NCBI Taxonomy" id="172846"/>
    <lineage>
        <taxon>Eukaryota</taxon>
        <taxon>Metazoa</taxon>
        <taxon>Ecdysozoa</taxon>
        <taxon>Arthropoda</taxon>
        <taxon>Chelicerata</taxon>
        <taxon>Arachnida</taxon>
        <taxon>Araneae</taxon>
        <taxon>Araneomorphae</taxon>
        <taxon>Entelegynae</taxon>
        <taxon>Araneoidea</taxon>
        <taxon>Araneidae</taxon>
        <taxon>Caerostris</taxon>
    </lineage>
</organism>
<dbReference type="InterPro" id="IPR028268">
    <property type="entry name" value="Pianissimo_fam"/>
</dbReference>
<comment type="caution">
    <text evidence="2">The sequence shown here is derived from an EMBL/GenBank/DDBJ whole genome shotgun (WGS) entry which is preliminary data.</text>
</comment>
<protein>
    <submittedName>
        <fullName evidence="2">Rapamycin-insensitive companion of mTOR</fullName>
    </submittedName>
</protein>
<dbReference type="Pfam" id="PF14666">
    <property type="entry name" value="RICTOR_M"/>
    <property type="match status" value="1"/>
</dbReference>
<dbReference type="GO" id="GO:0038203">
    <property type="term" value="P:TORC2 signaling"/>
    <property type="evidence" value="ECO:0007669"/>
    <property type="project" value="TreeGrafter"/>
</dbReference>
<dbReference type="GO" id="GO:0043539">
    <property type="term" value="F:protein serine/threonine kinase activator activity"/>
    <property type="evidence" value="ECO:0007669"/>
    <property type="project" value="TreeGrafter"/>
</dbReference>
<dbReference type="PANTHER" id="PTHR13298">
    <property type="entry name" value="CYTOSOLIC REGULATOR PIANISSIMO"/>
    <property type="match status" value="1"/>
</dbReference>
<evidence type="ECO:0000313" key="2">
    <source>
        <dbReference type="EMBL" id="GIX79084.1"/>
    </source>
</evidence>
<accession>A0AAV4N405</accession>
<dbReference type="InterPro" id="IPR029453">
    <property type="entry name" value="Rictor_IV"/>
</dbReference>
<dbReference type="EMBL" id="BPLR01002898">
    <property type="protein sequence ID" value="GIX79084.1"/>
    <property type="molecule type" value="Genomic_DNA"/>
</dbReference>
<feature type="domain" description="Rapamycin-insensitive companion of mTOR middle" evidence="1">
    <location>
        <begin position="68"/>
        <end position="268"/>
    </location>
</feature>
<dbReference type="InterPro" id="IPR016024">
    <property type="entry name" value="ARM-type_fold"/>
</dbReference>
<dbReference type="Pfam" id="PF14663">
    <property type="entry name" value="RasGEF_N_2"/>
    <property type="match status" value="1"/>
</dbReference>
<dbReference type="InterPro" id="IPR029451">
    <property type="entry name" value="RICTOR_M"/>
</dbReference>
<gene>
    <name evidence="2" type="primary">Rictor</name>
    <name evidence="2" type="ORF">CEXT_783381</name>
</gene>
<keyword evidence="3" id="KW-1185">Reference proteome</keyword>
<dbReference type="GO" id="GO:0051897">
    <property type="term" value="P:positive regulation of phosphatidylinositol 3-kinase/protein kinase B signal transduction"/>
    <property type="evidence" value="ECO:0007669"/>
    <property type="project" value="TreeGrafter"/>
</dbReference>
<dbReference type="Proteomes" id="UP001054945">
    <property type="component" value="Unassembled WGS sequence"/>
</dbReference>
<feature type="non-terminal residue" evidence="2">
    <location>
        <position position="454"/>
    </location>
</feature>
<dbReference type="GO" id="GO:0031932">
    <property type="term" value="C:TORC2 complex"/>
    <property type="evidence" value="ECO:0007669"/>
    <property type="project" value="InterPro"/>
</dbReference>